<protein>
    <submittedName>
        <fullName evidence="2">Uncharacterized protein</fullName>
    </submittedName>
</protein>
<evidence type="ECO:0000256" key="1">
    <source>
        <dbReference type="SAM" id="MobiDB-lite"/>
    </source>
</evidence>
<accession>X8ANE2</accession>
<dbReference type="AlphaFoldDB" id="X8ANE2"/>
<dbReference type="EMBL" id="JAOB01000047">
    <property type="protein sequence ID" value="EUA33134.1"/>
    <property type="molecule type" value="Genomic_DNA"/>
</dbReference>
<feature type="compositionally biased region" description="Basic and acidic residues" evidence="1">
    <location>
        <begin position="70"/>
        <end position="79"/>
    </location>
</feature>
<gene>
    <name evidence="2" type="ORF">I553_7542</name>
</gene>
<feature type="compositionally biased region" description="Low complexity" evidence="1">
    <location>
        <begin position="43"/>
        <end position="64"/>
    </location>
</feature>
<comment type="caution">
    <text evidence="2">The sequence shown here is derived from an EMBL/GenBank/DDBJ whole genome shotgun (WGS) entry which is preliminary data.</text>
</comment>
<sequence>MDARHAAGSHRRSAPTVSEHAGQLAGRRATRGPLYNRSKKSAPVKAKTGKAAAKTAKKAAQSTPSKKHAAKPDYAETRARTTRPKGRP</sequence>
<name>X8ANE2_MYCXE</name>
<organism evidence="2">
    <name type="scientific">Mycobacterium xenopi 4042</name>
    <dbReference type="NCBI Taxonomy" id="1299334"/>
    <lineage>
        <taxon>Bacteria</taxon>
        <taxon>Bacillati</taxon>
        <taxon>Actinomycetota</taxon>
        <taxon>Actinomycetes</taxon>
        <taxon>Mycobacteriales</taxon>
        <taxon>Mycobacteriaceae</taxon>
        <taxon>Mycobacterium</taxon>
    </lineage>
</organism>
<evidence type="ECO:0000313" key="2">
    <source>
        <dbReference type="EMBL" id="EUA33134.1"/>
    </source>
</evidence>
<reference evidence="2" key="1">
    <citation type="submission" date="2014-01" db="EMBL/GenBank/DDBJ databases">
        <authorList>
            <person name="Brown-Elliot B."/>
            <person name="Wallace R."/>
            <person name="Lenaerts A."/>
            <person name="Ordway D."/>
            <person name="DeGroote M.A."/>
            <person name="Parker T."/>
            <person name="Sizemore C."/>
            <person name="Tallon L.J."/>
            <person name="Sadzewicz L.K."/>
            <person name="Sengamalay N."/>
            <person name="Fraser C.M."/>
            <person name="Hine E."/>
            <person name="Shefchek K.A."/>
            <person name="Das S.P."/>
            <person name="Tettelin H."/>
        </authorList>
    </citation>
    <scope>NUCLEOTIDE SEQUENCE [LARGE SCALE GENOMIC DNA]</scope>
    <source>
        <strain evidence="2">4042</strain>
    </source>
</reference>
<proteinExistence type="predicted"/>
<feature type="region of interest" description="Disordered" evidence="1">
    <location>
        <begin position="1"/>
        <end position="88"/>
    </location>
</feature>